<dbReference type="GO" id="GO:0005524">
    <property type="term" value="F:ATP binding"/>
    <property type="evidence" value="ECO:0007669"/>
    <property type="project" value="UniProtKB-KW"/>
</dbReference>
<dbReference type="SUPFAM" id="SSF55931">
    <property type="entry name" value="Glutamine synthetase/guanido kinase"/>
    <property type="match status" value="1"/>
</dbReference>
<evidence type="ECO:0000256" key="1">
    <source>
        <dbReference type="ARBA" id="ARBA00022598"/>
    </source>
</evidence>
<keyword evidence="1 5" id="KW-0436">Ligase</keyword>
<dbReference type="Pfam" id="PF04107">
    <property type="entry name" value="GCS2"/>
    <property type="match status" value="1"/>
</dbReference>
<dbReference type="InterPro" id="IPR014746">
    <property type="entry name" value="Gln_synth/guanido_kin_cat_dom"/>
</dbReference>
<dbReference type="AlphaFoldDB" id="A0A939QDK2"/>
<dbReference type="NCBIfam" id="NF010044">
    <property type="entry name" value="PRK13517.1-4"/>
    <property type="match status" value="1"/>
</dbReference>
<organism evidence="6 7">
    <name type="scientific">Leucobacter tardus</name>
    <dbReference type="NCBI Taxonomy" id="501483"/>
    <lineage>
        <taxon>Bacteria</taxon>
        <taxon>Bacillati</taxon>
        <taxon>Actinomycetota</taxon>
        <taxon>Actinomycetes</taxon>
        <taxon>Micrococcales</taxon>
        <taxon>Microbacteriaceae</taxon>
        <taxon>Leucobacter</taxon>
    </lineage>
</organism>
<dbReference type="Gene3D" id="3.30.590.20">
    <property type="match status" value="1"/>
</dbReference>
<comment type="caution">
    <text evidence="6">The sequence shown here is derived from an EMBL/GenBank/DDBJ whole genome shotgun (WGS) entry which is preliminary data.</text>
</comment>
<sequence length="397" mass="44077">MAIEFTASPRSTLGIEWELGLIDARSRGLANVAPQVLEEIGHRWPTDAFPHATSELLENTIELVSAPHARVGDAVHDLREMARAALTAAEASGHRIIGSGSHPFSRWEAQSVTPSERYDRFLERTQWWGRNMLIWGVHVHLGIDRRERVIPIMHAVLAYLPHLQALAASSPLWAGEPTGYASNRALMFQQLPTAGIPWDIDDWEAFERVVDDLTGTGIIAEPTEARWDVRPAPRWGTIELRACDGASTLWEIGMLAAVSQCLVEHFQRRLDRGEPLPRLQQWYVRENKWRAARYGLDAEIIVDREGGQMPVRDHLTQLLEELAPVAADLECTAELAEVARVLDIGNSAARQLDVLHDNGGWGFPFGDLRSGTPSAVPSGALEAVVDALADDFRESLQ</sequence>
<proteinExistence type="inferred from homology"/>
<dbReference type="PANTHER" id="PTHR36510:SF1">
    <property type="entry name" value="GLUTAMATE--CYSTEINE LIGASE 2-RELATED"/>
    <property type="match status" value="1"/>
</dbReference>
<protein>
    <recommendedName>
        <fullName evidence="5">Putative glutamate--cysteine ligase 2</fullName>
        <ecNumber evidence="5">6.3.2.2</ecNumber>
    </recommendedName>
    <alternativeName>
        <fullName evidence="5">Gamma-glutamylcysteine synthetase 2</fullName>
        <shortName evidence="5">GCS 2</shortName>
        <shortName evidence="5">Gamma-GCS 2</shortName>
    </alternativeName>
</protein>
<dbReference type="RefSeq" id="WP_208238374.1">
    <property type="nucleotide sequence ID" value="NZ_BAAAQU010000002.1"/>
</dbReference>
<dbReference type="PANTHER" id="PTHR36510">
    <property type="entry name" value="GLUTAMATE--CYSTEINE LIGASE 2-RELATED"/>
    <property type="match status" value="1"/>
</dbReference>
<name>A0A939QDK2_9MICO</name>
<dbReference type="InterPro" id="IPR011793">
    <property type="entry name" value="YbdK"/>
</dbReference>
<evidence type="ECO:0000256" key="3">
    <source>
        <dbReference type="ARBA" id="ARBA00022840"/>
    </source>
</evidence>
<dbReference type="NCBIfam" id="TIGR02050">
    <property type="entry name" value="gshA_cyan_rel"/>
    <property type="match status" value="1"/>
</dbReference>
<dbReference type="Proteomes" id="UP000668403">
    <property type="component" value="Unassembled WGS sequence"/>
</dbReference>
<evidence type="ECO:0000256" key="2">
    <source>
        <dbReference type="ARBA" id="ARBA00022741"/>
    </source>
</evidence>
<keyword evidence="3 5" id="KW-0067">ATP-binding</keyword>
<reference evidence="6" key="1">
    <citation type="submission" date="2021-03" db="EMBL/GenBank/DDBJ databases">
        <title>Leucobacter chromiisoli sp. nov., isolated from chromium-containing soil of chemical plant.</title>
        <authorList>
            <person name="Xu Z."/>
        </authorList>
    </citation>
    <scope>NUCLEOTIDE SEQUENCE</scope>
    <source>
        <strain evidence="6">K 70/01</strain>
    </source>
</reference>
<dbReference type="HAMAP" id="MF_01609">
    <property type="entry name" value="Glu_cys_ligase_2"/>
    <property type="match status" value="1"/>
</dbReference>
<gene>
    <name evidence="6" type="ORF">J4H85_07445</name>
</gene>
<dbReference type="NCBIfam" id="NF010043">
    <property type="entry name" value="PRK13517.1-3"/>
    <property type="match status" value="1"/>
</dbReference>
<evidence type="ECO:0000313" key="6">
    <source>
        <dbReference type="EMBL" id="MBO2989827.1"/>
    </source>
</evidence>
<dbReference type="GO" id="GO:0004357">
    <property type="term" value="F:glutamate-cysteine ligase activity"/>
    <property type="evidence" value="ECO:0007669"/>
    <property type="project" value="UniProtKB-EC"/>
</dbReference>
<evidence type="ECO:0000256" key="4">
    <source>
        <dbReference type="ARBA" id="ARBA00048819"/>
    </source>
</evidence>
<accession>A0A939QDK2</accession>
<dbReference type="EC" id="6.3.2.2" evidence="5"/>
<dbReference type="GO" id="GO:0042398">
    <property type="term" value="P:modified amino acid biosynthetic process"/>
    <property type="evidence" value="ECO:0007669"/>
    <property type="project" value="InterPro"/>
</dbReference>
<keyword evidence="2 5" id="KW-0547">Nucleotide-binding</keyword>
<comment type="function">
    <text evidence="5">ATP-dependent carboxylate-amine ligase which exhibits weak glutamate--cysteine ligase activity.</text>
</comment>
<dbReference type="NCBIfam" id="NF010042">
    <property type="entry name" value="PRK13517.1-2"/>
    <property type="match status" value="1"/>
</dbReference>
<dbReference type="InterPro" id="IPR006336">
    <property type="entry name" value="GCS2"/>
</dbReference>
<evidence type="ECO:0000313" key="7">
    <source>
        <dbReference type="Proteomes" id="UP000668403"/>
    </source>
</evidence>
<comment type="catalytic activity">
    <reaction evidence="4 5">
        <text>L-cysteine + L-glutamate + ATP = gamma-L-glutamyl-L-cysteine + ADP + phosphate + H(+)</text>
        <dbReference type="Rhea" id="RHEA:13285"/>
        <dbReference type="ChEBI" id="CHEBI:15378"/>
        <dbReference type="ChEBI" id="CHEBI:29985"/>
        <dbReference type="ChEBI" id="CHEBI:30616"/>
        <dbReference type="ChEBI" id="CHEBI:35235"/>
        <dbReference type="ChEBI" id="CHEBI:43474"/>
        <dbReference type="ChEBI" id="CHEBI:58173"/>
        <dbReference type="ChEBI" id="CHEBI:456216"/>
        <dbReference type="EC" id="6.3.2.2"/>
    </reaction>
</comment>
<dbReference type="InterPro" id="IPR050141">
    <property type="entry name" value="GCL_type2/YbdK_subfam"/>
</dbReference>
<dbReference type="EMBL" id="JAGFBF010000005">
    <property type="protein sequence ID" value="MBO2989827.1"/>
    <property type="molecule type" value="Genomic_DNA"/>
</dbReference>
<keyword evidence="7" id="KW-1185">Reference proteome</keyword>
<evidence type="ECO:0000256" key="5">
    <source>
        <dbReference type="HAMAP-Rule" id="MF_01609"/>
    </source>
</evidence>
<comment type="similarity">
    <text evidence="5">Belongs to the glutamate--cysteine ligase type 2 family. YbdK subfamily.</text>
</comment>